<gene>
    <name evidence="3" type="ORF">IPA_05480</name>
</gene>
<dbReference type="AlphaFoldDB" id="A0A977KAZ8"/>
<dbReference type="Proteomes" id="UP001063698">
    <property type="component" value="Chromosome"/>
</dbReference>
<evidence type="ECO:0000256" key="1">
    <source>
        <dbReference type="ARBA" id="ARBA00023235"/>
    </source>
</evidence>
<dbReference type="GO" id="GO:0004751">
    <property type="term" value="F:ribose-5-phosphate isomerase activity"/>
    <property type="evidence" value="ECO:0007669"/>
    <property type="project" value="UniProtKB-UniRule"/>
</dbReference>
<name>A0A977KAZ8_9CREN</name>
<dbReference type="NCBIfam" id="TIGR00021">
    <property type="entry name" value="rpiA"/>
    <property type="match status" value="1"/>
</dbReference>
<dbReference type="Gene3D" id="3.30.70.260">
    <property type="match status" value="1"/>
</dbReference>
<dbReference type="PANTHER" id="PTHR11934">
    <property type="entry name" value="RIBOSE-5-PHOSPHATE ISOMERASE"/>
    <property type="match status" value="1"/>
</dbReference>
<dbReference type="GO" id="GO:0006014">
    <property type="term" value="P:D-ribose metabolic process"/>
    <property type="evidence" value="ECO:0007669"/>
    <property type="project" value="TreeGrafter"/>
</dbReference>
<keyword evidence="1 3" id="KW-0413">Isomerase</keyword>
<accession>A0A977KAZ8</accession>
<dbReference type="EC" id="5.3.1.6" evidence="2"/>
<sequence>MGKREAAKMAVKRIQELQPEILGVGSGTTVRLFIEELSKIGFKGLTVSTSYDTSLLLASKGFKVIEIETVEKVDVSVDGADEVSKDLYLIKGGGAALLREKVLAELSRYRIYIVDESKVVEKPCGRKFPIPIEVVPAAYNSVIKKLNEMEIRWKLREAKGKLGPVITDNGNFILDLECEDAFSKIEEVKGLNGVASVGVFPPSLVDEVIIGGRKVLRRG</sequence>
<dbReference type="Pfam" id="PF06026">
    <property type="entry name" value="Rib_5-P_isom_A"/>
    <property type="match status" value="1"/>
</dbReference>
<dbReference type="KEGG" id="ipc:IPA_05480"/>
<dbReference type="InterPro" id="IPR004788">
    <property type="entry name" value="Ribose5P_isomerase_type_A"/>
</dbReference>
<dbReference type="GO" id="GO:0005829">
    <property type="term" value="C:cytosol"/>
    <property type="evidence" value="ECO:0007669"/>
    <property type="project" value="TreeGrafter"/>
</dbReference>
<dbReference type="PANTHER" id="PTHR11934:SF0">
    <property type="entry name" value="RIBOSE-5-PHOSPHATE ISOMERASE"/>
    <property type="match status" value="1"/>
</dbReference>
<dbReference type="GO" id="GO:0009052">
    <property type="term" value="P:pentose-phosphate shunt, non-oxidative branch"/>
    <property type="evidence" value="ECO:0007669"/>
    <property type="project" value="InterPro"/>
</dbReference>
<keyword evidence="4" id="KW-1185">Reference proteome</keyword>
<proteinExistence type="predicted"/>
<evidence type="ECO:0000256" key="2">
    <source>
        <dbReference type="NCBIfam" id="TIGR00021"/>
    </source>
</evidence>
<dbReference type="EMBL" id="CP006868">
    <property type="protein sequence ID" value="UXD21566.1"/>
    <property type="molecule type" value="Genomic_DNA"/>
</dbReference>
<dbReference type="InterPro" id="IPR037171">
    <property type="entry name" value="NagB/RpiA_transferase-like"/>
</dbReference>
<evidence type="ECO:0000313" key="4">
    <source>
        <dbReference type="Proteomes" id="UP001063698"/>
    </source>
</evidence>
<dbReference type="SUPFAM" id="SSF100950">
    <property type="entry name" value="NagB/RpiA/CoA transferase-like"/>
    <property type="match status" value="1"/>
</dbReference>
<organism evidence="3 4">
    <name type="scientific">Ignicoccus pacificus DSM 13166</name>
    <dbReference type="NCBI Taxonomy" id="940294"/>
    <lineage>
        <taxon>Archaea</taxon>
        <taxon>Thermoproteota</taxon>
        <taxon>Thermoprotei</taxon>
        <taxon>Desulfurococcales</taxon>
        <taxon>Desulfurococcaceae</taxon>
        <taxon>Ignicoccus</taxon>
    </lineage>
</organism>
<dbReference type="SUPFAM" id="SSF75445">
    <property type="entry name" value="D-ribose-5-phosphate isomerase (RpiA), lid domain"/>
    <property type="match status" value="1"/>
</dbReference>
<dbReference type="CDD" id="cd01398">
    <property type="entry name" value="RPI_A"/>
    <property type="match status" value="1"/>
</dbReference>
<reference evidence="3" key="1">
    <citation type="submission" date="2013-11" db="EMBL/GenBank/DDBJ databases">
        <title>Comparative genomics of Ignicoccus.</title>
        <authorList>
            <person name="Podar M."/>
        </authorList>
    </citation>
    <scope>NUCLEOTIDE SEQUENCE</scope>
    <source>
        <strain evidence="3">DSM 13166</strain>
    </source>
</reference>
<dbReference type="Gene3D" id="3.40.50.1360">
    <property type="match status" value="1"/>
</dbReference>
<protein>
    <recommendedName>
        <fullName evidence="2">Ribose 5-phosphate isomerase A</fullName>
        <ecNumber evidence="2">5.3.1.6</ecNumber>
    </recommendedName>
</protein>
<evidence type="ECO:0000313" key="3">
    <source>
        <dbReference type="EMBL" id="UXD21566.1"/>
    </source>
</evidence>